<keyword evidence="3" id="KW-1185">Reference proteome</keyword>
<dbReference type="PANTHER" id="PTHR35190:SF2">
    <property type="entry name" value="PROTEIN DCD1B"/>
    <property type="match status" value="1"/>
</dbReference>
<dbReference type="InterPro" id="IPR047794">
    <property type="entry name" value="C45_proenzyme-like"/>
</dbReference>
<keyword evidence="2" id="KW-0808">Transferase</keyword>
<organism evidence="2 3">
    <name type="scientific">Roseimicrobium gellanilyticum</name>
    <dbReference type="NCBI Taxonomy" id="748857"/>
    <lineage>
        <taxon>Bacteria</taxon>
        <taxon>Pseudomonadati</taxon>
        <taxon>Verrucomicrobiota</taxon>
        <taxon>Verrucomicrobiia</taxon>
        <taxon>Verrucomicrobiales</taxon>
        <taxon>Verrucomicrobiaceae</taxon>
        <taxon>Roseimicrobium</taxon>
    </lineage>
</organism>
<gene>
    <name evidence="2" type="ORF">DES53_12317</name>
</gene>
<evidence type="ECO:0000313" key="3">
    <source>
        <dbReference type="Proteomes" id="UP000253426"/>
    </source>
</evidence>
<accession>A0A366H0Q9</accession>
<dbReference type="EMBL" id="QNRR01000023">
    <property type="protein sequence ID" value="RBP35321.1"/>
    <property type="molecule type" value="Genomic_DNA"/>
</dbReference>
<feature type="domain" description="Peptidase C45 hydrolase" evidence="1">
    <location>
        <begin position="455"/>
        <end position="550"/>
    </location>
</feature>
<evidence type="ECO:0000259" key="1">
    <source>
        <dbReference type="Pfam" id="PF03417"/>
    </source>
</evidence>
<dbReference type="GO" id="GO:0016740">
    <property type="term" value="F:transferase activity"/>
    <property type="evidence" value="ECO:0007669"/>
    <property type="project" value="UniProtKB-KW"/>
</dbReference>
<comment type="caution">
    <text evidence="2">The sequence shown here is derived from an EMBL/GenBank/DDBJ whole genome shotgun (WGS) entry which is preliminary data.</text>
</comment>
<dbReference type="Gene3D" id="3.60.60.10">
    <property type="entry name" value="Penicillin V Acylase, Chain A"/>
    <property type="match status" value="1"/>
</dbReference>
<name>A0A366H0Q9_9BACT</name>
<proteinExistence type="predicted"/>
<dbReference type="Proteomes" id="UP000253426">
    <property type="component" value="Unassembled WGS sequence"/>
</dbReference>
<reference evidence="2 3" key="1">
    <citation type="submission" date="2018-06" db="EMBL/GenBank/DDBJ databases">
        <title>Genomic Encyclopedia of Type Strains, Phase IV (KMG-IV): sequencing the most valuable type-strain genomes for metagenomic binning, comparative biology and taxonomic classification.</title>
        <authorList>
            <person name="Goeker M."/>
        </authorList>
    </citation>
    <scope>NUCLEOTIDE SEQUENCE [LARGE SCALE GENOMIC DNA]</scope>
    <source>
        <strain evidence="2 3">DSM 25532</strain>
    </source>
</reference>
<evidence type="ECO:0000313" key="2">
    <source>
        <dbReference type="EMBL" id="RBP35321.1"/>
    </source>
</evidence>
<dbReference type="InterPro" id="IPR047803">
    <property type="entry name" value="DCD1A/B-like"/>
</dbReference>
<dbReference type="PANTHER" id="PTHR35190">
    <property type="entry name" value="PROTEIN DCD1B"/>
    <property type="match status" value="1"/>
</dbReference>
<dbReference type="InterPro" id="IPR005079">
    <property type="entry name" value="Peptidase_C45_hydrolase"/>
</dbReference>
<dbReference type="AlphaFoldDB" id="A0A366H0Q9"/>
<dbReference type="Pfam" id="PF03417">
    <property type="entry name" value="AAT"/>
    <property type="match status" value="1"/>
</dbReference>
<protein>
    <submittedName>
        <fullName evidence="2">Acyl-CoA:6-aminopenicillanic acid acyl transferase</fullName>
    </submittedName>
</protein>
<sequence>MGWWKCDLSPKRWPGQNTVPRGIGFIEMKAIHTQALFFLLALVLCTPAMRVQAQAAPTAPPPTLAAAVQHVLSVVSPEAGAEARTFSTTLKVVKAEGLPKELVGKEARIAYQAPDRFFLEVEVKGDTLSAGSDGVKLWMRSAKKKFALVGSPDVPRFRTDTGKVDGTKLPPIKVPVAREQMMLMPLLCTVETKADEVVQGEACSVLTLVPRPEAQKSMKLPDVAVTFWVRKGDAVPLRFGVADGKGKEVVVELVNPDLEPAWADSQWKLPAADDDRVETVALSHLTRFIPAALSSLGQKIPTLGPVTGERRVVARHGKGRLEVRDGTQVLFLKGTPEEIGEQHGTIMKKEVRFLVDRILYGVGVGSSFAKGTWFFGEIESAQARLQPFVSEAHLREMDALAAASGVRVEEARLANFFPELFHCSGFAIYGDATAGGRMYHGRVLDYMKGVGLEQNACVIVMQPEGAHAWVNLGYAGFLGTVTAMNEKQIAIGEMGGKGEGNWDGKPMAQLMREVMEQADTLDEAVEIMRRGPRTCEYYYVISDGKTKRAVGIAATPTTFETIWAGDTHPKLPHAMKDTVLMSAGDRYEALTERVKQGYGKFEMETARDLMTRPVCMTSNIQSVLFAPETLDFWVANADGENVASHTRYTHYNLKELLQPEGVAGE</sequence>
<dbReference type="NCBIfam" id="NF040521">
    <property type="entry name" value="C45_proenzyme"/>
    <property type="match status" value="1"/>
</dbReference>